<organism evidence="6 7">
    <name type="scientific">Crenobacter oryzisoli</name>
    <dbReference type="NCBI Taxonomy" id="3056844"/>
    <lineage>
        <taxon>Bacteria</taxon>
        <taxon>Pseudomonadati</taxon>
        <taxon>Pseudomonadota</taxon>
        <taxon>Betaproteobacteria</taxon>
        <taxon>Neisseriales</taxon>
        <taxon>Neisseriaceae</taxon>
        <taxon>Crenobacter</taxon>
    </lineage>
</organism>
<dbReference type="InterPro" id="IPR005119">
    <property type="entry name" value="LysR_subst-bd"/>
</dbReference>
<keyword evidence="4" id="KW-0804">Transcription</keyword>
<dbReference type="InterPro" id="IPR036390">
    <property type="entry name" value="WH_DNA-bd_sf"/>
</dbReference>
<evidence type="ECO:0000313" key="6">
    <source>
        <dbReference type="EMBL" id="MDN0077372.1"/>
    </source>
</evidence>
<dbReference type="Proteomes" id="UP001168540">
    <property type="component" value="Unassembled WGS sequence"/>
</dbReference>
<comment type="caution">
    <text evidence="6">The sequence shown here is derived from an EMBL/GenBank/DDBJ whole genome shotgun (WGS) entry which is preliminary data.</text>
</comment>
<dbReference type="PANTHER" id="PTHR30537">
    <property type="entry name" value="HTH-TYPE TRANSCRIPTIONAL REGULATOR"/>
    <property type="match status" value="1"/>
</dbReference>
<dbReference type="EMBL" id="JAUEDK010000064">
    <property type="protein sequence ID" value="MDN0077372.1"/>
    <property type="molecule type" value="Genomic_DNA"/>
</dbReference>
<proteinExistence type="inferred from homology"/>
<evidence type="ECO:0000259" key="5">
    <source>
        <dbReference type="PROSITE" id="PS50931"/>
    </source>
</evidence>
<keyword evidence="3" id="KW-0238">DNA-binding</keyword>
<sequence>MDMLAALDAFIAVADTGSLSRAATRLGKTPSAITKAIHGLEASLGVRVLERTTRHVALTEAGRIYLETAGEVQQRLAEARQRIAELDGRPRGLLRLTAPLSYGRAVLAEFGPRFLQRYPEVELNVTLCDRFVDMVAEGFDLALRLGRHDLPNQIVKVVGNNRVLICASHDYLARHATPTSPEQLAEHACLLYRHPMLNPGWLLRRDGRTWQVAPSGPMVSDNYDLLLDAALAGLGIFPCPQWSVIRHIREGRLVPLLTDYEFEGESFGREHVYAAYPSTRRDSPKVRLFVAELAEWMAEHFCYRSAVG</sequence>
<keyword evidence="7" id="KW-1185">Reference proteome</keyword>
<dbReference type="Gene3D" id="3.40.190.290">
    <property type="match status" value="1"/>
</dbReference>
<dbReference type="RefSeq" id="WP_289832012.1">
    <property type="nucleotide sequence ID" value="NZ_JAUEDK010000064.1"/>
</dbReference>
<dbReference type="Gene3D" id="1.10.10.10">
    <property type="entry name" value="Winged helix-like DNA-binding domain superfamily/Winged helix DNA-binding domain"/>
    <property type="match status" value="1"/>
</dbReference>
<dbReference type="InterPro" id="IPR000847">
    <property type="entry name" value="LysR_HTH_N"/>
</dbReference>
<evidence type="ECO:0000256" key="4">
    <source>
        <dbReference type="ARBA" id="ARBA00023163"/>
    </source>
</evidence>
<dbReference type="InterPro" id="IPR036388">
    <property type="entry name" value="WH-like_DNA-bd_sf"/>
</dbReference>
<gene>
    <name evidence="6" type="ORF">QU481_21320</name>
</gene>
<feature type="domain" description="HTH lysR-type" evidence="5">
    <location>
        <begin position="1"/>
        <end position="59"/>
    </location>
</feature>
<dbReference type="InterPro" id="IPR058163">
    <property type="entry name" value="LysR-type_TF_proteobact-type"/>
</dbReference>
<keyword evidence="2" id="KW-0805">Transcription regulation</keyword>
<evidence type="ECO:0000256" key="3">
    <source>
        <dbReference type="ARBA" id="ARBA00023125"/>
    </source>
</evidence>
<dbReference type="PROSITE" id="PS50931">
    <property type="entry name" value="HTH_LYSR"/>
    <property type="match status" value="1"/>
</dbReference>
<dbReference type="PANTHER" id="PTHR30537:SF5">
    <property type="entry name" value="HTH-TYPE TRANSCRIPTIONAL ACTIVATOR TTDR-RELATED"/>
    <property type="match status" value="1"/>
</dbReference>
<dbReference type="Pfam" id="PF03466">
    <property type="entry name" value="LysR_substrate"/>
    <property type="match status" value="1"/>
</dbReference>
<reference evidence="6" key="1">
    <citation type="submission" date="2023-06" db="EMBL/GenBank/DDBJ databases">
        <authorList>
            <person name="Zhang S."/>
        </authorList>
    </citation>
    <scope>NUCLEOTIDE SEQUENCE</scope>
    <source>
        <strain evidence="6">SG2303</strain>
    </source>
</reference>
<evidence type="ECO:0000313" key="7">
    <source>
        <dbReference type="Proteomes" id="UP001168540"/>
    </source>
</evidence>
<accession>A0ABT7XU91</accession>
<protein>
    <submittedName>
        <fullName evidence="6">LysR family transcriptional regulator</fullName>
    </submittedName>
</protein>
<dbReference type="Pfam" id="PF00126">
    <property type="entry name" value="HTH_1"/>
    <property type="match status" value="1"/>
</dbReference>
<evidence type="ECO:0000256" key="2">
    <source>
        <dbReference type="ARBA" id="ARBA00023015"/>
    </source>
</evidence>
<dbReference type="CDD" id="cd08422">
    <property type="entry name" value="PBP2_CrgA_like"/>
    <property type="match status" value="1"/>
</dbReference>
<dbReference type="SUPFAM" id="SSF53850">
    <property type="entry name" value="Periplasmic binding protein-like II"/>
    <property type="match status" value="1"/>
</dbReference>
<name>A0ABT7XU91_9NEIS</name>
<dbReference type="SUPFAM" id="SSF46785">
    <property type="entry name" value="Winged helix' DNA-binding domain"/>
    <property type="match status" value="1"/>
</dbReference>
<evidence type="ECO:0000256" key="1">
    <source>
        <dbReference type="ARBA" id="ARBA00009437"/>
    </source>
</evidence>
<comment type="similarity">
    <text evidence="1">Belongs to the LysR transcriptional regulatory family.</text>
</comment>